<dbReference type="InterPro" id="IPR001155">
    <property type="entry name" value="OxRdtase_FMN_N"/>
</dbReference>
<keyword evidence="3" id="KW-0560">Oxidoreductase</keyword>
<dbReference type="Gene3D" id="3.20.20.70">
    <property type="entry name" value="Aldolase class I"/>
    <property type="match status" value="1"/>
</dbReference>
<dbReference type="InterPro" id="IPR045247">
    <property type="entry name" value="Oye-like"/>
</dbReference>
<sequence>MSPVPSLLDPIRLGALDARNRVLMAPLTRARATRDHVPTAMMVEYYAQRASAGLIIAEATGISPQGLGWPYAPGIWNEAQVEAWKPVTAAVHAAGGLIVSQLWHMGRVVHPSLPGRGQPVSSSATTMPGLGRTYEGKAPHVEARAMTEDDIRALLDDYRRAARHAIAAGFDGVQIHAANGYLIDQFLRDNVNFRTDRWGGSIENRIRLLREVTAAVADTVGADRTGVRLSPNEERQGVNDSSPEPLFEAASAALSEIGIAFLEVREPGYEGTNGKAERPPVAPRMRAAFRGAFVLNSDYDGEKGQAALEAGAADAIAFGRPFIANPDLSRRIAEGLPLAADDTETWYAGGAKGYVDYPPAP</sequence>
<organism evidence="6 7">
    <name type="scientific">Methylobacterium terricola</name>
    <dbReference type="NCBI Taxonomy" id="2583531"/>
    <lineage>
        <taxon>Bacteria</taxon>
        <taxon>Pseudomonadati</taxon>
        <taxon>Pseudomonadota</taxon>
        <taxon>Alphaproteobacteria</taxon>
        <taxon>Hyphomicrobiales</taxon>
        <taxon>Methylobacteriaceae</taxon>
        <taxon>Methylobacterium</taxon>
    </lineage>
</organism>
<dbReference type="AlphaFoldDB" id="A0A5C4LCU9"/>
<keyword evidence="7" id="KW-1185">Reference proteome</keyword>
<gene>
    <name evidence="6" type="ORF">FF100_24525</name>
</gene>
<proteinExistence type="inferred from homology"/>
<dbReference type="GO" id="GO:0016628">
    <property type="term" value="F:oxidoreductase activity, acting on the CH-CH group of donors, NAD or NADP as acceptor"/>
    <property type="evidence" value="ECO:0007669"/>
    <property type="project" value="UniProtKB-ARBA"/>
</dbReference>
<name>A0A5C4LCU9_9HYPH</name>
<evidence type="ECO:0000313" key="7">
    <source>
        <dbReference type="Proteomes" id="UP000305267"/>
    </source>
</evidence>
<dbReference type="SUPFAM" id="SSF51395">
    <property type="entry name" value="FMN-linked oxidoreductases"/>
    <property type="match status" value="1"/>
</dbReference>
<dbReference type="Proteomes" id="UP000305267">
    <property type="component" value="Unassembled WGS sequence"/>
</dbReference>
<comment type="similarity">
    <text evidence="2">Belongs to the NADH:flavin oxidoreductase/NADH oxidase family.</text>
</comment>
<dbReference type="Pfam" id="PF00724">
    <property type="entry name" value="Oxidored_FMN"/>
    <property type="match status" value="1"/>
</dbReference>
<evidence type="ECO:0000256" key="4">
    <source>
        <dbReference type="SAM" id="MobiDB-lite"/>
    </source>
</evidence>
<evidence type="ECO:0000256" key="1">
    <source>
        <dbReference type="ARBA" id="ARBA00001917"/>
    </source>
</evidence>
<evidence type="ECO:0000256" key="3">
    <source>
        <dbReference type="ARBA" id="ARBA00023002"/>
    </source>
</evidence>
<dbReference type="RefSeq" id="WP_139038391.1">
    <property type="nucleotide sequence ID" value="NZ_VDDA01000014.1"/>
</dbReference>
<dbReference type="FunFam" id="3.20.20.70:FF:000059">
    <property type="entry name" value="N-ethylmaleimide reductase, FMN-linked"/>
    <property type="match status" value="1"/>
</dbReference>
<evidence type="ECO:0000259" key="5">
    <source>
        <dbReference type="Pfam" id="PF00724"/>
    </source>
</evidence>
<comment type="caution">
    <text evidence="6">The sequence shown here is derived from an EMBL/GenBank/DDBJ whole genome shotgun (WGS) entry which is preliminary data.</text>
</comment>
<dbReference type="PANTHER" id="PTHR22893:SF91">
    <property type="entry name" value="NADPH DEHYDROGENASE 2-RELATED"/>
    <property type="match status" value="1"/>
</dbReference>
<dbReference type="InterPro" id="IPR013785">
    <property type="entry name" value="Aldolase_TIM"/>
</dbReference>
<protein>
    <submittedName>
        <fullName evidence="6">Alkene reductase</fullName>
    </submittedName>
</protein>
<reference evidence="6 7" key="1">
    <citation type="submission" date="2019-06" db="EMBL/GenBank/DDBJ databases">
        <title>Genome of Methylobacterium sp. 17Sr1-39.</title>
        <authorList>
            <person name="Seo T."/>
        </authorList>
    </citation>
    <scope>NUCLEOTIDE SEQUENCE [LARGE SCALE GENOMIC DNA]</scope>
    <source>
        <strain evidence="6 7">17Sr1-39</strain>
    </source>
</reference>
<comment type="cofactor">
    <cofactor evidence="1">
        <name>FMN</name>
        <dbReference type="ChEBI" id="CHEBI:58210"/>
    </cofactor>
</comment>
<dbReference type="GO" id="GO:0005829">
    <property type="term" value="C:cytosol"/>
    <property type="evidence" value="ECO:0007669"/>
    <property type="project" value="TreeGrafter"/>
</dbReference>
<dbReference type="PANTHER" id="PTHR22893">
    <property type="entry name" value="NADH OXIDOREDUCTASE-RELATED"/>
    <property type="match status" value="1"/>
</dbReference>
<feature type="domain" description="NADH:flavin oxidoreductase/NADH oxidase N-terminal" evidence="5">
    <location>
        <begin position="7"/>
        <end position="338"/>
    </location>
</feature>
<dbReference type="CDD" id="cd02933">
    <property type="entry name" value="OYE_like_FMN"/>
    <property type="match status" value="1"/>
</dbReference>
<dbReference type="OrthoDB" id="9804454at2"/>
<dbReference type="EMBL" id="VDDA01000014">
    <property type="protein sequence ID" value="TNC10077.1"/>
    <property type="molecule type" value="Genomic_DNA"/>
</dbReference>
<feature type="region of interest" description="Disordered" evidence="4">
    <location>
        <begin position="114"/>
        <end position="133"/>
    </location>
</feature>
<evidence type="ECO:0000313" key="6">
    <source>
        <dbReference type="EMBL" id="TNC10077.1"/>
    </source>
</evidence>
<evidence type="ECO:0000256" key="2">
    <source>
        <dbReference type="ARBA" id="ARBA00005979"/>
    </source>
</evidence>
<accession>A0A5C4LCU9</accession>
<dbReference type="GO" id="GO:0010181">
    <property type="term" value="F:FMN binding"/>
    <property type="evidence" value="ECO:0007669"/>
    <property type="project" value="InterPro"/>
</dbReference>